<dbReference type="Proteomes" id="UP000596742">
    <property type="component" value="Unassembled WGS sequence"/>
</dbReference>
<evidence type="ECO:0000256" key="10">
    <source>
        <dbReference type="RuleBase" id="RU000461"/>
    </source>
</evidence>
<dbReference type="InterPro" id="IPR001128">
    <property type="entry name" value="Cyt_P450"/>
</dbReference>
<dbReference type="GO" id="GO:0005506">
    <property type="term" value="F:iron ion binding"/>
    <property type="evidence" value="ECO:0007669"/>
    <property type="project" value="InterPro"/>
</dbReference>
<organism evidence="11 12">
    <name type="scientific">Mytilus galloprovincialis</name>
    <name type="common">Mediterranean mussel</name>
    <dbReference type="NCBI Taxonomy" id="29158"/>
    <lineage>
        <taxon>Eukaryota</taxon>
        <taxon>Metazoa</taxon>
        <taxon>Spiralia</taxon>
        <taxon>Lophotrochozoa</taxon>
        <taxon>Mollusca</taxon>
        <taxon>Bivalvia</taxon>
        <taxon>Autobranchia</taxon>
        <taxon>Pteriomorphia</taxon>
        <taxon>Mytilida</taxon>
        <taxon>Mytiloidea</taxon>
        <taxon>Mytilidae</taxon>
        <taxon>Mytilinae</taxon>
        <taxon>Mytilus</taxon>
    </lineage>
</organism>
<comment type="similarity">
    <text evidence="2 10">Belongs to the cytochrome P450 family.</text>
</comment>
<dbReference type="InterPro" id="IPR002401">
    <property type="entry name" value="Cyt_P450_E_grp-I"/>
</dbReference>
<keyword evidence="4 9" id="KW-0479">Metal-binding</keyword>
<evidence type="ECO:0000313" key="11">
    <source>
        <dbReference type="EMBL" id="VDI69075.1"/>
    </source>
</evidence>
<keyword evidence="7 10" id="KW-0503">Monooxygenase</keyword>
<dbReference type="PRINTS" id="PR00463">
    <property type="entry name" value="EP450I"/>
</dbReference>
<proteinExistence type="inferred from homology"/>
<comment type="cofactor">
    <cofactor evidence="1 9">
        <name>heme</name>
        <dbReference type="ChEBI" id="CHEBI:30413"/>
    </cofactor>
</comment>
<sequence length="451" mass="52477">YSTFKTSVLREFPGPRPIPFLGILPQMIKKGFHGLDIELVKKYGRVVGTYVGHFPSILISDPDMIKEIWVKDFKHFSDRPELAYAGEMAYSAVTLAKGEHWKFLRHVLSPSFSPAKLKQNMSGILYGCYMRTAFGLKVDSQENPNNEFIKMAKEMTSLKFSSPLFLLQAFFPELRHVFSKFEIRPFPSDAIDFFMDITKTAIQKRKDNKMTRPDFLQLMINNYKGERDADIKNGTIEMYKQRGITETEILANSLIFFLDGYDTTASGLIFSIYRMAVHQEFQERLFKEIDHEIGKDSPRYEQILKLPYLDMFFCEVMRMYPPSTRTNRKTMQSVTVNGYRIPDGVEVTVPIYAMHYDPKLWPEPEKFYPERFSAVNKEKRNPYSYMPFGHGPRNCIGMRLANLETKMAMVRILQHFRLKPTPDMKIPIELDNTSGGILRPKNSVYVMLEPR</sequence>
<dbReference type="OrthoDB" id="2789670at2759"/>
<reference evidence="11" key="1">
    <citation type="submission" date="2018-11" db="EMBL/GenBank/DDBJ databases">
        <authorList>
            <person name="Alioto T."/>
            <person name="Alioto T."/>
        </authorList>
    </citation>
    <scope>NUCLEOTIDE SEQUENCE</scope>
</reference>
<dbReference type="EMBL" id="UYJE01008987">
    <property type="protein sequence ID" value="VDI69075.1"/>
    <property type="molecule type" value="Genomic_DNA"/>
</dbReference>
<keyword evidence="12" id="KW-1185">Reference proteome</keyword>
<evidence type="ECO:0000256" key="2">
    <source>
        <dbReference type="ARBA" id="ARBA00010617"/>
    </source>
</evidence>
<dbReference type="InterPro" id="IPR017972">
    <property type="entry name" value="Cyt_P450_CS"/>
</dbReference>
<comment type="caution">
    <text evidence="11">The sequence shown here is derived from an EMBL/GenBank/DDBJ whole genome shotgun (WGS) entry which is preliminary data.</text>
</comment>
<dbReference type="PROSITE" id="PS00086">
    <property type="entry name" value="CYTOCHROME_P450"/>
    <property type="match status" value="1"/>
</dbReference>
<gene>
    <name evidence="11" type="ORF">MGAL_10B045466</name>
</gene>
<evidence type="ECO:0000256" key="5">
    <source>
        <dbReference type="ARBA" id="ARBA00023002"/>
    </source>
</evidence>
<evidence type="ECO:0000256" key="1">
    <source>
        <dbReference type="ARBA" id="ARBA00001971"/>
    </source>
</evidence>
<protein>
    <submittedName>
        <fullName evidence="11">Uncharacterized protein</fullName>
    </submittedName>
</protein>
<dbReference type="FunFam" id="1.10.630.10:FF:000182">
    <property type="entry name" value="Cytochrome P450 3A4"/>
    <property type="match status" value="1"/>
</dbReference>
<evidence type="ECO:0000256" key="4">
    <source>
        <dbReference type="ARBA" id="ARBA00022723"/>
    </source>
</evidence>
<feature type="binding site" description="axial binding residue" evidence="9">
    <location>
        <position position="395"/>
    </location>
    <ligand>
        <name>heme</name>
        <dbReference type="ChEBI" id="CHEBI:30413"/>
    </ligand>
    <ligandPart>
        <name>Fe</name>
        <dbReference type="ChEBI" id="CHEBI:18248"/>
    </ligandPart>
</feature>
<dbReference type="Gene3D" id="1.10.630.10">
    <property type="entry name" value="Cytochrome P450"/>
    <property type="match status" value="1"/>
</dbReference>
<dbReference type="SUPFAM" id="SSF48264">
    <property type="entry name" value="Cytochrome P450"/>
    <property type="match status" value="1"/>
</dbReference>
<evidence type="ECO:0000256" key="6">
    <source>
        <dbReference type="ARBA" id="ARBA00023004"/>
    </source>
</evidence>
<keyword evidence="6 9" id="KW-0408">Iron</keyword>
<evidence type="ECO:0000256" key="8">
    <source>
        <dbReference type="ARBA" id="ARBA00043906"/>
    </source>
</evidence>
<dbReference type="PRINTS" id="PR00385">
    <property type="entry name" value="P450"/>
</dbReference>
<dbReference type="InterPro" id="IPR036396">
    <property type="entry name" value="Cyt_P450_sf"/>
</dbReference>
<dbReference type="PANTHER" id="PTHR24302">
    <property type="entry name" value="CYTOCHROME P450 FAMILY 3"/>
    <property type="match status" value="1"/>
</dbReference>
<feature type="non-terminal residue" evidence="11">
    <location>
        <position position="451"/>
    </location>
</feature>
<evidence type="ECO:0000313" key="12">
    <source>
        <dbReference type="Proteomes" id="UP000596742"/>
    </source>
</evidence>
<dbReference type="GO" id="GO:0016705">
    <property type="term" value="F:oxidoreductase activity, acting on paired donors, with incorporation or reduction of molecular oxygen"/>
    <property type="evidence" value="ECO:0007669"/>
    <property type="project" value="InterPro"/>
</dbReference>
<evidence type="ECO:0000256" key="7">
    <source>
        <dbReference type="ARBA" id="ARBA00023033"/>
    </source>
</evidence>
<keyword evidence="5 10" id="KW-0560">Oxidoreductase</keyword>
<dbReference type="AlphaFoldDB" id="A0A8B6GV56"/>
<name>A0A8B6GV56_MYTGA</name>
<evidence type="ECO:0000256" key="9">
    <source>
        <dbReference type="PIRSR" id="PIRSR602401-1"/>
    </source>
</evidence>
<accession>A0A8B6GV56</accession>
<dbReference type="CDD" id="cd11055">
    <property type="entry name" value="CYP3A-like"/>
    <property type="match status" value="1"/>
</dbReference>
<dbReference type="InterPro" id="IPR050705">
    <property type="entry name" value="Cytochrome_P450_3A"/>
</dbReference>
<dbReference type="GO" id="GO:0008395">
    <property type="term" value="F:steroid hydroxylase activity"/>
    <property type="evidence" value="ECO:0007669"/>
    <property type="project" value="TreeGrafter"/>
</dbReference>
<keyword evidence="3 9" id="KW-0349">Heme</keyword>
<comment type="function">
    <text evidence="8">Cytochromes P450 are a group of heme-thiolate monooxygenases. They oxidize a variety of structurally unrelated compounds, including steroids, fatty acids, and xenobiotics.</text>
</comment>
<evidence type="ECO:0000256" key="3">
    <source>
        <dbReference type="ARBA" id="ARBA00022617"/>
    </source>
</evidence>
<dbReference type="Pfam" id="PF00067">
    <property type="entry name" value="p450"/>
    <property type="match status" value="2"/>
</dbReference>
<dbReference type="GO" id="GO:0020037">
    <property type="term" value="F:heme binding"/>
    <property type="evidence" value="ECO:0007669"/>
    <property type="project" value="InterPro"/>
</dbReference>
<dbReference type="PANTHER" id="PTHR24302:SF15">
    <property type="entry name" value="FATTY-ACID PEROXYGENASE"/>
    <property type="match status" value="1"/>
</dbReference>